<dbReference type="Proteomes" id="UP000008144">
    <property type="component" value="Chromosome 2"/>
</dbReference>
<keyword evidence="2" id="KW-0479">Metal-binding</keyword>
<keyword evidence="7" id="KW-0804">Transcription</keyword>
<feature type="domain" description="C2H2-type" evidence="10">
    <location>
        <begin position="4"/>
        <end position="31"/>
    </location>
</feature>
<evidence type="ECO:0000256" key="8">
    <source>
        <dbReference type="ARBA" id="ARBA00023242"/>
    </source>
</evidence>
<dbReference type="PANTHER" id="PTHR47772">
    <property type="entry name" value="ZINC FINGER PROTEIN 200"/>
    <property type="match status" value="1"/>
</dbReference>
<evidence type="ECO:0000256" key="1">
    <source>
        <dbReference type="ARBA" id="ARBA00004123"/>
    </source>
</evidence>
<evidence type="ECO:0000256" key="3">
    <source>
        <dbReference type="ARBA" id="ARBA00022737"/>
    </source>
</evidence>
<proteinExistence type="predicted"/>
<dbReference type="InterPro" id="IPR013087">
    <property type="entry name" value="Znf_C2H2_type"/>
</dbReference>
<dbReference type="Gene3D" id="3.30.160.60">
    <property type="entry name" value="Classic Zinc Finger"/>
    <property type="match status" value="2"/>
</dbReference>
<dbReference type="SUPFAM" id="SSF57667">
    <property type="entry name" value="beta-beta-alpha zinc fingers"/>
    <property type="match status" value="2"/>
</dbReference>
<reference evidence="11" key="2">
    <citation type="journal article" date="2008" name="Genome Biol.">
        <title>Improved genome assembly and evidence-based global gene model set for the chordate Ciona intestinalis: new insight into intron and operon populations.</title>
        <authorList>
            <person name="Satou Y."/>
            <person name="Mineta K."/>
            <person name="Ogasawara M."/>
            <person name="Sasakura Y."/>
            <person name="Shoguchi E."/>
            <person name="Ueno K."/>
            <person name="Yamada L."/>
            <person name="Matsumoto J."/>
            <person name="Wasserscheid J."/>
            <person name="Dewar K."/>
            <person name="Wiley G.B."/>
            <person name="Macmil S.L."/>
            <person name="Roe B.A."/>
            <person name="Zeller R.W."/>
            <person name="Hastings K.E."/>
            <person name="Lemaire P."/>
            <person name="Lindquist E."/>
            <person name="Endo T."/>
            <person name="Hotta K."/>
            <person name="Inaba K."/>
        </authorList>
    </citation>
    <scope>NUCLEOTIDE SEQUENCE [LARGE SCALE GENOMIC DNA]</scope>
    <source>
        <strain evidence="11">wild type</strain>
    </source>
</reference>
<keyword evidence="3" id="KW-0677">Repeat</keyword>
<dbReference type="AlphaFoldDB" id="H2XYM4"/>
<dbReference type="EMBL" id="EAAA01001418">
    <property type="status" value="NOT_ANNOTATED_CDS"/>
    <property type="molecule type" value="Genomic_DNA"/>
</dbReference>
<reference evidence="11" key="3">
    <citation type="submission" date="2025-08" db="UniProtKB">
        <authorList>
            <consortium name="Ensembl"/>
        </authorList>
    </citation>
    <scope>IDENTIFICATION</scope>
</reference>
<dbReference type="GO" id="GO:0008270">
    <property type="term" value="F:zinc ion binding"/>
    <property type="evidence" value="ECO:0007669"/>
    <property type="project" value="UniProtKB-KW"/>
</dbReference>
<name>H2XYM4_CIOIN</name>
<sequence length="140" mass="16956">MKPFQCRFCYKHFKSIQGLDSHVNRHIEKNVYVCSICSKQYFHETSLRSHLEAKKCSRQNKSYNRFAKYDAKTDVYNFLGYIYYTEALQCKHCKKVFCSEKKYFKHEKKHKKPFGCNECRTSFLNAKKLRSHYVSHHIFQ</sequence>
<evidence type="ECO:0000256" key="6">
    <source>
        <dbReference type="ARBA" id="ARBA00023015"/>
    </source>
</evidence>
<reference evidence="12" key="1">
    <citation type="journal article" date="2002" name="Science">
        <title>The draft genome of Ciona intestinalis: insights into chordate and vertebrate origins.</title>
        <authorList>
            <person name="Dehal P."/>
            <person name="Satou Y."/>
            <person name="Campbell R.K."/>
            <person name="Chapman J."/>
            <person name="Degnan B."/>
            <person name="De Tomaso A."/>
            <person name="Davidson B."/>
            <person name="Di Gregorio A."/>
            <person name="Gelpke M."/>
            <person name="Goodstein D.M."/>
            <person name="Harafuji N."/>
            <person name="Hastings K.E."/>
            <person name="Ho I."/>
            <person name="Hotta K."/>
            <person name="Huang W."/>
            <person name="Kawashima T."/>
            <person name="Lemaire P."/>
            <person name="Martinez D."/>
            <person name="Meinertzhagen I.A."/>
            <person name="Necula S."/>
            <person name="Nonaka M."/>
            <person name="Putnam N."/>
            <person name="Rash S."/>
            <person name="Saiga H."/>
            <person name="Satake M."/>
            <person name="Terry A."/>
            <person name="Yamada L."/>
            <person name="Wang H.G."/>
            <person name="Awazu S."/>
            <person name="Azumi K."/>
            <person name="Boore J."/>
            <person name="Branno M."/>
            <person name="Chin-Bow S."/>
            <person name="DeSantis R."/>
            <person name="Doyle S."/>
            <person name="Francino P."/>
            <person name="Keys D.N."/>
            <person name="Haga S."/>
            <person name="Hayashi H."/>
            <person name="Hino K."/>
            <person name="Imai K.S."/>
            <person name="Inaba K."/>
            <person name="Kano S."/>
            <person name="Kobayashi K."/>
            <person name="Kobayashi M."/>
            <person name="Lee B.I."/>
            <person name="Makabe K.W."/>
            <person name="Manohar C."/>
            <person name="Matassi G."/>
            <person name="Medina M."/>
            <person name="Mochizuki Y."/>
            <person name="Mount S."/>
            <person name="Morishita T."/>
            <person name="Miura S."/>
            <person name="Nakayama A."/>
            <person name="Nishizaka S."/>
            <person name="Nomoto H."/>
            <person name="Ohta F."/>
            <person name="Oishi K."/>
            <person name="Rigoutsos I."/>
            <person name="Sano M."/>
            <person name="Sasaki A."/>
            <person name="Sasakura Y."/>
            <person name="Shoguchi E."/>
            <person name="Shin-i T."/>
            <person name="Spagnuolo A."/>
            <person name="Stainier D."/>
            <person name="Suzuki M.M."/>
            <person name="Tassy O."/>
            <person name="Takatori N."/>
            <person name="Tokuoka M."/>
            <person name="Yagi K."/>
            <person name="Yoshizaki F."/>
            <person name="Wada S."/>
            <person name="Zhang C."/>
            <person name="Hyatt P.D."/>
            <person name="Larimer F."/>
            <person name="Detter C."/>
            <person name="Doggett N."/>
            <person name="Glavina T."/>
            <person name="Hawkins T."/>
            <person name="Richardson P."/>
            <person name="Lucas S."/>
            <person name="Kohara Y."/>
            <person name="Levine M."/>
            <person name="Satoh N."/>
            <person name="Rokhsar D.S."/>
        </authorList>
    </citation>
    <scope>NUCLEOTIDE SEQUENCE [LARGE SCALE GENOMIC DNA]</scope>
</reference>
<dbReference type="HOGENOM" id="CLU_002678_2_1_1"/>
<comment type="subcellular location">
    <subcellularLocation>
        <location evidence="1">Nucleus</location>
    </subcellularLocation>
</comment>
<dbReference type="GeneTree" id="ENSGT00660000096929"/>
<dbReference type="InterPro" id="IPR036236">
    <property type="entry name" value="Znf_C2H2_sf"/>
</dbReference>
<feature type="domain" description="C2H2-type" evidence="10">
    <location>
        <begin position="88"/>
        <end position="110"/>
    </location>
</feature>
<dbReference type="PROSITE" id="PS00028">
    <property type="entry name" value="ZINC_FINGER_C2H2_1"/>
    <property type="match status" value="2"/>
</dbReference>
<dbReference type="GO" id="GO:0005634">
    <property type="term" value="C:nucleus"/>
    <property type="evidence" value="ECO:0007669"/>
    <property type="project" value="UniProtKB-SubCell"/>
</dbReference>
<evidence type="ECO:0000259" key="10">
    <source>
        <dbReference type="PROSITE" id="PS50157"/>
    </source>
</evidence>
<dbReference type="InParanoid" id="H2XYM4"/>
<evidence type="ECO:0000313" key="11">
    <source>
        <dbReference type="Ensembl" id="ENSCINP00000034758.1"/>
    </source>
</evidence>
<evidence type="ECO:0000256" key="4">
    <source>
        <dbReference type="ARBA" id="ARBA00022771"/>
    </source>
</evidence>
<keyword evidence="4 9" id="KW-0863">Zinc-finger</keyword>
<keyword evidence="5" id="KW-0862">Zinc</keyword>
<keyword evidence="6" id="KW-0805">Transcription regulation</keyword>
<evidence type="ECO:0000256" key="7">
    <source>
        <dbReference type="ARBA" id="ARBA00023163"/>
    </source>
</evidence>
<dbReference type="PROSITE" id="PS50157">
    <property type="entry name" value="ZINC_FINGER_C2H2_2"/>
    <property type="match status" value="3"/>
</dbReference>
<keyword evidence="8" id="KW-0539">Nucleus</keyword>
<evidence type="ECO:0000256" key="9">
    <source>
        <dbReference type="PROSITE-ProRule" id="PRU00042"/>
    </source>
</evidence>
<dbReference type="OMA" id="QYFHETS"/>
<feature type="domain" description="C2H2-type" evidence="10">
    <location>
        <begin position="114"/>
        <end position="136"/>
    </location>
</feature>
<keyword evidence="12" id="KW-1185">Reference proteome</keyword>
<dbReference type="Pfam" id="PF13894">
    <property type="entry name" value="zf-C2H2_4"/>
    <property type="match status" value="1"/>
</dbReference>
<evidence type="ECO:0000313" key="12">
    <source>
        <dbReference type="Proteomes" id="UP000008144"/>
    </source>
</evidence>
<evidence type="ECO:0000256" key="5">
    <source>
        <dbReference type="ARBA" id="ARBA00022833"/>
    </source>
</evidence>
<accession>H2XYM4</accession>
<reference evidence="11" key="4">
    <citation type="submission" date="2025-09" db="UniProtKB">
        <authorList>
            <consortium name="Ensembl"/>
        </authorList>
    </citation>
    <scope>IDENTIFICATION</scope>
</reference>
<dbReference type="Ensembl" id="ENSCINT00000031698.1">
    <property type="protein sequence ID" value="ENSCINP00000034758.1"/>
    <property type="gene ID" value="ENSCING00000020689.1"/>
</dbReference>
<protein>
    <recommendedName>
        <fullName evidence="10">C2H2-type domain-containing protein</fullName>
    </recommendedName>
</protein>
<evidence type="ECO:0000256" key="2">
    <source>
        <dbReference type="ARBA" id="ARBA00022723"/>
    </source>
</evidence>
<dbReference type="InterPro" id="IPR050636">
    <property type="entry name" value="C2H2-ZF_domain-containing"/>
</dbReference>
<dbReference type="PANTHER" id="PTHR47772:SF13">
    <property type="entry name" value="GASTRULA ZINC FINGER PROTEIN XLCGF49.1-LIKE-RELATED"/>
    <property type="match status" value="1"/>
</dbReference>
<dbReference type="SMART" id="SM00355">
    <property type="entry name" value="ZnF_C2H2"/>
    <property type="match status" value="4"/>
</dbReference>
<organism evidence="11 12">
    <name type="scientific">Ciona intestinalis</name>
    <name type="common">Transparent sea squirt</name>
    <name type="synonym">Ascidia intestinalis</name>
    <dbReference type="NCBI Taxonomy" id="7719"/>
    <lineage>
        <taxon>Eukaryota</taxon>
        <taxon>Metazoa</taxon>
        <taxon>Chordata</taxon>
        <taxon>Tunicata</taxon>
        <taxon>Ascidiacea</taxon>
        <taxon>Phlebobranchia</taxon>
        <taxon>Cionidae</taxon>
        <taxon>Ciona</taxon>
    </lineage>
</organism>